<proteinExistence type="predicted"/>
<sequence>MNKRLTKISKYLTFILRHEPQAIGLELDDEGYLAVDELLQNANASGKKITSEQVQQVVGGHDPPLFSFSDDGSRIRVVETLTPAPWGRRKRSPWDGQR</sequence>
<evidence type="ECO:0000313" key="2">
    <source>
        <dbReference type="Proteomes" id="UP000319908"/>
    </source>
</evidence>
<dbReference type="Pfam" id="PF01885">
    <property type="entry name" value="PTS_2-RNA"/>
    <property type="match status" value="1"/>
</dbReference>
<organism evidence="1 2">
    <name type="scientific">Allorhodopirellula heiligendammensis</name>
    <dbReference type="NCBI Taxonomy" id="2714739"/>
    <lineage>
        <taxon>Bacteria</taxon>
        <taxon>Pseudomonadati</taxon>
        <taxon>Planctomycetota</taxon>
        <taxon>Planctomycetia</taxon>
        <taxon>Pirellulales</taxon>
        <taxon>Pirellulaceae</taxon>
        <taxon>Allorhodopirellula</taxon>
    </lineage>
</organism>
<dbReference type="Proteomes" id="UP000319908">
    <property type="component" value="Unassembled WGS sequence"/>
</dbReference>
<dbReference type="OrthoDB" id="4537997at2"/>
<keyword evidence="2" id="KW-1185">Reference proteome</keyword>
<name>A0A5C6BHE6_9BACT</name>
<dbReference type="InterPro" id="IPR002745">
    <property type="entry name" value="Ptrans_KptA/Tpt1"/>
</dbReference>
<comment type="caution">
    <text evidence="1">The sequence shown here is derived from an EMBL/GenBank/DDBJ whole genome shotgun (WGS) entry which is preliminary data.</text>
</comment>
<dbReference type="InterPro" id="IPR042080">
    <property type="entry name" value="RNA_2'-PTrans_N"/>
</dbReference>
<dbReference type="Gene3D" id="1.10.10.970">
    <property type="entry name" value="RNA 2'-phosphotransferase, Tpt1/KptA family, N-terminal domain"/>
    <property type="match status" value="1"/>
</dbReference>
<accession>A0A5C6BHE6</accession>
<protein>
    <submittedName>
        <fullName evidence="1">RNA 2'-phosphotransferase</fullName>
    </submittedName>
</protein>
<gene>
    <name evidence="1" type="ORF">Poly21_46050</name>
</gene>
<dbReference type="GO" id="GO:0016740">
    <property type="term" value="F:transferase activity"/>
    <property type="evidence" value="ECO:0007669"/>
    <property type="project" value="InterPro"/>
</dbReference>
<dbReference type="EMBL" id="SJPU01000003">
    <property type="protein sequence ID" value="TWU10699.1"/>
    <property type="molecule type" value="Genomic_DNA"/>
</dbReference>
<dbReference type="SUPFAM" id="SSF56399">
    <property type="entry name" value="ADP-ribosylation"/>
    <property type="match status" value="1"/>
</dbReference>
<reference evidence="1 2" key="1">
    <citation type="journal article" date="2020" name="Antonie Van Leeuwenhoek">
        <title>Rhodopirellula heiligendammensis sp. nov., Rhodopirellula pilleata sp. nov., and Rhodopirellula solitaria sp. nov. isolated from natural or artificial marine surfaces in Northern Germany and California, USA, and emended description of the genus Rhodopirellula.</title>
        <authorList>
            <person name="Kallscheuer N."/>
            <person name="Wiegand S."/>
            <person name="Jogler M."/>
            <person name="Boedeker C."/>
            <person name="Peeters S.H."/>
            <person name="Rast P."/>
            <person name="Heuer A."/>
            <person name="Jetten M.S.M."/>
            <person name="Rohde M."/>
            <person name="Jogler C."/>
        </authorList>
    </citation>
    <scope>NUCLEOTIDE SEQUENCE [LARGE SCALE GENOMIC DNA]</scope>
    <source>
        <strain evidence="1 2">Poly21</strain>
    </source>
</reference>
<evidence type="ECO:0000313" key="1">
    <source>
        <dbReference type="EMBL" id="TWU10699.1"/>
    </source>
</evidence>
<dbReference type="RefSeq" id="WP_146409098.1">
    <property type="nucleotide sequence ID" value="NZ_SJPU01000003.1"/>
</dbReference>
<dbReference type="AlphaFoldDB" id="A0A5C6BHE6"/>